<proteinExistence type="predicted"/>
<protein>
    <submittedName>
        <fullName evidence="2">Uncharacterized protein</fullName>
    </submittedName>
</protein>
<reference evidence="2" key="1">
    <citation type="submission" date="2022-11" db="EMBL/GenBank/DDBJ databases">
        <title>Centuries of genome instability and evolution in soft-shell clam transmissible cancer (bioRxiv).</title>
        <authorList>
            <person name="Hart S.F.M."/>
            <person name="Yonemitsu M.A."/>
            <person name="Giersch R.M."/>
            <person name="Beal B.F."/>
            <person name="Arriagada G."/>
            <person name="Davis B.W."/>
            <person name="Ostrander E.A."/>
            <person name="Goff S.P."/>
            <person name="Metzger M.J."/>
        </authorList>
    </citation>
    <scope>NUCLEOTIDE SEQUENCE</scope>
    <source>
        <strain evidence="2">MELC-2E11</strain>
        <tissue evidence="2">Siphon/mantle</tissue>
    </source>
</reference>
<feature type="coiled-coil region" evidence="1">
    <location>
        <begin position="42"/>
        <end position="81"/>
    </location>
</feature>
<keyword evidence="1" id="KW-0175">Coiled coil</keyword>
<evidence type="ECO:0000313" key="2">
    <source>
        <dbReference type="EMBL" id="WAQ95318.1"/>
    </source>
</evidence>
<organism evidence="2 3">
    <name type="scientific">Mya arenaria</name>
    <name type="common">Soft-shell clam</name>
    <dbReference type="NCBI Taxonomy" id="6604"/>
    <lineage>
        <taxon>Eukaryota</taxon>
        <taxon>Metazoa</taxon>
        <taxon>Spiralia</taxon>
        <taxon>Lophotrochozoa</taxon>
        <taxon>Mollusca</taxon>
        <taxon>Bivalvia</taxon>
        <taxon>Autobranchia</taxon>
        <taxon>Heteroconchia</taxon>
        <taxon>Euheterodonta</taxon>
        <taxon>Imparidentia</taxon>
        <taxon>Neoheterodontei</taxon>
        <taxon>Myida</taxon>
        <taxon>Myoidea</taxon>
        <taxon>Myidae</taxon>
        <taxon>Mya</taxon>
    </lineage>
</organism>
<evidence type="ECO:0000256" key="1">
    <source>
        <dbReference type="SAM" id="Coils"/>
    </source>
</evidence>
<keyword evidence="3" id="KW-1185">Reference proteome</keyword>
<accession>A0ABY7DEG5</accession>
<dbReference type="EMBL" id="CP111013">
    <property type="protein sequence ID" value="WAQ95318.1"/>
    <property type="molecule type" value="Genomic_DNA"/>
</dbReference>
<evidence type="ECO:0000313" key="3">
    <source>
        <dbReference type="Proteomes" id="UP001164746"/>
    </source>
</evidence>
<sequence length="89" mass="10382">MLSAKAYGPTTRDTGCQTEDVMATETSTSTVYQQIMNTFQKQDLHQAKLKDWKLQYQKAEIEEMSHDIQELSEILTDYESHSYTLRFSH</sequence>
<name>A0ABY7DEG5_MYAAR</name>
<gene>
    <name evidence="2" type="ORF">MAR_028008</name>
</gene>
<dbReference type="Proteomes" id="UP001164746">
    <property type="component" value="Chromosome 2"/>
</dbReference>